<feature type="domain" description="SMP" evidence="3">
    <location>
        <begin position="22"/>
        <end position="76"/>
    </location>
</feature>
<dbReference type="PANTHER" id="PTHR31174">
    <property type="entry name" value="SEED MATURATION FAMILY PROTEIN"/>
    <property type="match status" value="1"/>
</dbReference>
<evidence type="ECO:0000313" key="4">
    <source>
        <dbReference type="EMBL" id="CAL1382990.1"/>
    </source>
</evidence>
<dbReference type="Proteomes" id="UP001497516">
    <property type="component" value="Chromosome 4"/>
</dbReference>
<dbReference type="InterPro" id="IPR007011">
    <property type="entry name" value="LEA_SMP_dom"/>
</dbReference>
<keyword evidence="5" id="KW-1185">Reference proteome</keyword>
<organism evidence="4 5">
    <name type="scientific">Linum trigynum</name>
    <dbReference type="NCBI Taxonomy" id="586398"/>
    <lineage>
        <taxon>Eukaryota</taxon>
        <taxon>Viridiplantae</taxon>
        <taxon>Streptophyta</taxon>
        <taxon>Embryophyta</taxon>
        <taxon>Tracheophyta</taxon>
        <taxon>Spermatophyta</taxon>
        <taxon>Magnoliopsida</taxon>
        <taxon>eudicotyledons</taxon>
        <taxon>Gunneridae</taxon>
        <taxon>Pentapetalae</taxon>
        <taxon>rosids</taxon>
        <taxon>fabids</taxon>
        <taxon>Malpighiales</taxon>
        <taxon>Linaceae</taxon>
        <taxon>Linum</taxon>
    </lineage>
</organism>
<evidence type="ECO:0000256" key="2">
    <source>
        <dbReference type="ARBA" id="ARBA00022737"/>
    </source>
</evidence>
<protein>
    <recommendedName>
        <fullName evidence="3">SMP domain-containing protein</fullName>
    </recommendedName>
</protein>
<sequence>MSQQQPSRPQAMDNDQAAAASIKYGDVFSVQGDLATKPVAPGDAAALQAAESRALGAGQSLRGGPAAVMESAAAVNYGAGAVHGNQVTDAVREGGVSVTATDVGGARIVTERVAGQVVGQYVDPTGGVPLQVAATGGGGGDGITVGEALEAAALSVGDKPLDQADAAAIQAAEVRAIGSNRIPPGGIAAQAQSAATQNARTMGDENKTTISDVLSDAATKLGADKEVTREDAKGVIEAEIRNKPDMRTTPGGIGSAMAAAVRVNRDIQ</sequence>
<evidence type="ECO:0000259" key="3">
    <source>
        <dbReference type="Pfam" id="PF04927"/>
    </source>
</evidence>
<keyword evidence="2" id="KW-0677">Repeat</keyword>
<evidence type="ECO:0000313" key="5">
    <source>
        <dbReference type="Proteomes" id="UP001497516"/>
    </source>
</evidence>
<evidence type="ECO:0000256" key="1">
    <source>
        <dbReference type="ARBA" id="ARBA00010733"/>
    </source>
</evidence>
<comment type="similarity">
    <text evidence="1">Belongs to the LEA type SMP family.</text>
</comment>
<accession>A0AAV2EBS1</accession>
<dbReference type="EMBL" id="OZ034817">
    <property type="protein sequence ID" value="CAL1382990.1"/>
    <property type="molecule type" value="Genomic_DNA"/>
</dbReference>
<feature type="domain" description="SMP" evidence="3">
    <location>
        <begin position="143"/>
        <end position="200"/>
    </location>
</feature>
<reference evidence="4 5" key="1">
    <citation type="submission" date="2024-04" db="EMBL/GenBank/DDBJ databases">
        <authorList>
            <person name="Fracassetti M."/>
        </authorList>
    </citation>
    <scope>NUCLEOTIDE SEQUENCE [LARGE SCALE GENOMIC DNA]</scope>
</reference>
<feature type="domain" description="SMP" evidence="3">
    <location>
        <begin position="208"/>
        <end position="266"/>
    </location>
</feature>
<dbReference type="PANTHER" id="PTHR31174:SF40">
    <property type="entry name" value="SMP DOMAIN-CONTAINING PROTEIN"/>
    <property type="match status" value="1"/>
</dbReference>
<dbReference type="Pfam" id="PF04927">
    <property type="entry name" value="SMP"/>
    <property type="match status" value="3"/>
</dbReference>
<proteinExistence type="inferred from homology"/>
<gene>
    <name evidence="4" type="ORF">LTRI10_LOCUS24286</name>
</gene>
<name>A0AAV2EBS1_9ROSI</name>
<dbReference type="InterPro" id="IPR042971">
    <property type="entry name" value="LEA_SMP"/>
</dbReference>
<dbReference type="AlphaFoldDB" id="A0AAV2EBS1"/>